<dbReference type="InterPro" id="IPR044862">
    <property type="entry name" value="Pro_4_hyd_alph_FE2OG_OXY"/>
</dbReference>
<sequence length="281" mass="31798">MRSARAFLLVLGFSSVAGIVGTGTCTTTQEQESTEPLPVLKQYNSRRRREAVQASLHAAQRGSGTVVKSHFIQDEETLLQLADPQLWTKCVDHQSEVGLRFLPAGEKPKNVWEEIALLIWQDHPVVTTKNPDNTPSFAGFEYWCNIITPGDSLDWHVDKDEALGMESNTMVNPIFGAVYYGFPHRFTGGYLELLPVDPQQSPSAEEYYWKDGAQTNQDNGFVASFERIEAQYNRLVLFNVSKWHRVSAVTRGARFTFAVNLWKEKPRKLHINTVDPKQQQA</sequence>
<gene>
    <name evidence="4" type="ORF">SEMRO_412_G137810.1</name>
</gene>
<dbReference type="GO" id="GO:0046872">
    <property type="term" value="F:metal ion binding"/>
    <property type="evidence" value="ECO:0007669"/>
    <property type="project" value="UniProtKB-KW"/>
</dbReference>
<dbReference type="Gene3D" id="2.60.120.620">
    <property type="entry name" value="q2cbj1_9rhob like domain"/>
    <property type="match status" value="1"/>
</dbReference>
<comment type="similarity">
    <text evidence="1">Belongs to the iron/ascorbate-dependent oxidoreductase family.</text>
</comment>
<evidence type="ECO:0000256" key="2">
    <source>
        <dbReference type="SAM" id="SignalP"/>
    </source>
</evidence>
<feature type="domain" description="Fe2OG dioxygenase" evidence="3">
    <location>
        <begin position="131"/>
        <end position="265"/>
    </location>
</feature>
<reference evidence="4" key="1">
    <citation type="submission" date="2020-06" db="EMBL/GenBank/DDBJ databases">
        <authorList>
            <consortium name="Plant Systems Biology data submission"/>
        </authorList>
    </citation>
    <scope>NUCLEOTIDE SEQUENCE</scope>
    <source>
        <strain evidence="4">D6</strain>
    </source>
</reference>
<evidence type="ECO:0000256" key="1">
    <source>
        <dbReference type="RuleBase" id="RU003682"/>
    </source>
</evidence>
<dbReference type="PROSITE" id="PS51471">
    <property type="entry name" value="FE2OG_OXY"/>
    <property type="match status" value="1"/>
</dbReference>
<accession>A0A9N8HD70</accession>
<dbReference type="InterPro" id="IPR005123">
    <property type="entry name" value="Oxoglu/Fe-dep_dioxygenase_dom"/>
</dbReference>
<keyword evidence="2" id="KW-0732">Signal</keyword>
<organism evidence="4 5">
    <name type="scientific">Seminavis robusta</name>
    <dbReference type="NCBI Taxonomy" id="568900"/>
    <lineage>
        <taxon>Eukaryota</taxon>
        <taxon>Sar</taxon>
        <taxon>Stramenopiles</taxon>
        <taxon>Ochrophyta</taxon>
        <taxon>Bacillariophyta</taxon>
        <taxon>Bacillariophyceae</taxon>
        <taxon>Bacillariophycidae</taxon>
        <taxon>Naviculales</taxon>
        <taxon>Naviculaceae</taxon>
        <taxon>Seminavis</taxon>
    </lineage>
</organism>
<feature type="signal peptide" evidence="2">
    <location>
        <begin position="1"/>
        <end position="18"/>
    </location>
</feature>
<evidence type="ECO:0000259" key="3">
    <source>
        <dbReference type="PROSITE" id="PS51471"/>
    </source>
</evidence>
<keyword evidence="1" id="KW-0408">Iron</keyword>
<dbReference type="Pfam" id="PF13640">
    <property type="entry name" value="2OG-FeII_Oxy_3"/>
    <property type="match status" value="1"/>
</dbReference>
<keyword evidence="5" id="KW-1185">Reference proteome</keyword>
<dbReference type="GO" id="GO:0016491">
    <property type="term" value="F:oxidoreductase activity"/>
    <property type="evidence" value="ECO:0007669"/>
    <property type="project" value="UniProtKB-KW"/>
</dbReference>
<feature type="chain" id="PRO_5040162880" description="Fe2OG dioxygenase domain-containing protein" evidence="2">
    <location>
        <begin position="19"/>
        <end position="281"/>
    </location>
</feature>
<proteinExistence type="inferred from homology"/>
<protein>
    <recommendedName>
        <fullName evidence="3">Fe2OG dioxygenase domain-containing protein</fullName>
    </recommendedName>
</protein>
<dbReference type="OrthoDB" id="52736at2759"/>
<dbReference type="AlphaFoldDB" id="A0A9N8HD70"/>
<name>A0A9N8HD70_9STRA</name>
<evidence type="ECO:0000313" key="4">
    <source>
        <dbReference type="EMBL" id="CAB9509951.1"/>
    </source>
</evidence>
<comment type="caution">
    <text evidence="4">The sequence shown here is derived from an EMBL/GenBank/DDBJ whole genome shotgun (WGS) entry which is preliminary data.</text>
</comment>
<dbReference type="Proteomes" id="UP001153069">
    <property type="component" value="Unassembled WGS sequence"/>
</dbReference>
<dbReference type="EMBL" id="CAICTM010000411">
    <property type="protein sequence ID" value="CAB9509951.1"/>
    <property type="molecule type" value="Genomic_DNA"/>
</dbReference>
<keyword evidence="1" id="KW-0560">Oxidoreductase</keyword>
<keyword evidence="1" id="KW-0479">Metal-binding</keyword>
<evidence type="ECO:0000313" key="5">
    <source>
        <dbReference type="Proteomes" id="UP001153069"/>
    </source>
</evidence>